<feature type="compositionally biased region" description="Basic residues" evidence="1">
    <location>
        <begin position="67"/>
        <end position="79"/>
    </location>
</feature>
<name>A0A6J4N1K3_9ACTN</name>
<organism evidence="2">
    <name type="scientific">uncultured Nocardioides sp</name>
    <dbReference type="NCBI Taxonomy" id="198441"/>
    <lineage>
        <taxon>Bacteria</taxon>
        <taxon>Bacillati</taxon>
        <taxon>Actinomycetota</taxon>
        <taxon>Actinomycetes</taxon>
        <taxon>Propionibacteriales</taxon>
        <taxon>Nocardioidaceae</taxon>
        <taxon>Nocardioides</taxon>
        <taxon>environmental samples</taxon>
    </lineage>
</organism>
<evidence type="ECO:0000313" key="2">
    <source>
        <dbReference type="EMBL" id="CAA9372524.1"/>
    </source>
</evidence>
<evidence type="ECO:0000256" key="1">
    <source>
        <dbReference type="SAM" id="MobiDB-lite"/>
    </source>
</evidence>
<protein>
    <submittedName>
        <fullName evidence="2">Uncharacterized protein</fullName>
    </submittedName>
</protein>
<feature type="compositionally biased region" description="Low complexity" evidence="1">
    <location>
        <begin position="38"/>
        <end position="48"/>
    </location>
</feature>
<feature type="compositionally biased region" description="Basic and acidic residues" evidence="1">
    <location>
        <begin position="15"/>
        <end position="28"/>
    </location>
</feature>
<feature type="non-terminal residue" evidence="2">
    <location>
        <position position="101"/>
    </location>
</feature>
<gene>
    <name evidence="2" type="ORF">AVDCRST_MAG32-836</name>
</gene>
<reference evidence="2" key="1">
    <citation type="submission" date="2020-02" db="EMBL/GenBank/DDBJ databases">
        <authorList>
            <person name="Meier V. D."/>
        </authorList>
    </citation>
    <scope>NUCLEOTIDE SEQUENCE</scope>
    <source>
        <strain evidence="2">AVDCRST_MAG32</strain>
    </source>
</reference>
<dbReference type="EMBL" id="CADCUM010000035">
    <property type="protein sequence ID" value="CAA9372524.1"/>
    <property type="molecule type" value="Genomic_DNA"/>
</dbReference>
<feature type="region of interest" description="Disordered" evidence="1">
    <location>
        <begin position="1"/>
        <end position="101"/>
    </location>
</feature>
<feature type="non-terminal residue" evidence="2">
    <location>
        <position position="1"/>
    </location>
</feature>
<proteinExistence type="predicted"/>
<accession>A0A6J4N1K3</accession>
<sequence>VTPEVCGPGVPSGHGEPDLSPVRRRDGAADAPRCRCQPVPGGPWRVPGPCRPRRTRRGGERLAPQRRPAHRATAPHHARHDGAAVGRQAGARLGGEPVQYL</sequence>
<dbReference type="AlphaFoldDB" id="A0A6J4N1K3"/>